<evidence type="ECO:0000313" key="1">
    <source>
        <dbReference type="EMBL" id="ASU03861.1"/>
    </source>
</evidence>
<organism evidence="1 2">
    <name type="scientific">Erwinia phage vB_EamM_Joad</name>
    <dbReference type="NCBI Taxonomy" id="2026081"/>
    <lineage>
        <taxon>Viruses</taxon>
        <taxon>Duplodnaviria</taxon>
        <taxon>Heunggongvirae</taxon>
        <taxon>Uroviricota</taxon>
        <taxon>Caudoviricetes</taxon>
        <taxon>Chimalliviridae</taxon>
        <taxon>Risingsunvirus</taxon>
        <taxon>Risingsunvirus risingsun</taxon>
    </lineage>
</organism>
<dbReference type="Proteomes" id="UP000222624">
    <property type="component" value="Genome"/>
</dbReference>
<dbReference type="EMBL" id="MF459647">
    <property type="protein sequence ID" value="ASU03861.1"/>
    <property type="molecule type" value="Genomic_DNA"/>
</dbReference>
<protein>
    <submittedName>
        <fullName evidence="1">Uncharacterized protein</fullName>
    </submittedName>
</protein>
<reference evidence="2" key="1">
    <citation type="submission" date="2017-07" db="EMBL/GenBank/DDBJ databases">
        <authorList>
            <person name="Bickmore M.X."/>
            <person name="Vaden K."/>
            <person name="Brady T.S."/>
            <person name="Tateoka O.B."/>
            <person name="Carter J.L."/>
            <person name="Pape J.A."/>
            <person name="Robinson D.M."/>
            <person name="Russell K.A."/>
            <person name="Staley L.A."/>
            <person name="Stettler J.M."/>
            <person name="Townsend M.H."/>
            <person name="Wienclaw T."/>
            <person name="Williamson T.L."/>
            <person name="Kruger J.L."/>
            <person name="Berg J.A."/>
            <person name="Sharma R."/>
            <person name="Payne A.M."/>
            <person name="Fajardo C.P."/>
            <person name="Breakwell D.P."/>
            <person name="Hope S."/>
            <person name="Grose J.H."/>
        </authorList>
    </citation>
    <scope>NUCLEOTIDE SEQUENCE [LARGE SCALE GENOMIC DNA]</scope>
</reference>
<gene>
    <name evidence="1" type="ORF">JOAD_54</name>
</gene>
<sequence>MLYDFNMGYYRTETMTPFSSVAYIKEENEFYHPLSFEETGKRYGFNKLHDVIPMETYLKLPAFMIDDFLNGITKGKEQRFKLDKDKAPADGDAPNAEMRNVALQLESILKTMNK</sequence>
<name>A0A223LIM4_9CAUD</name>
<evidence type="ECO:0000313" key="2">
    <source>
        <dbReference type="Proteomes" id="UP000222624"/>
    </source>
</evidence>
<accession>A0A223LIM4</accession>
<proteinExistence type="predicted"/>